<dbReference type="InterPro" id="IPR000043">
    <property type="entry name" value="Adenosylhomocysteinase-like"/>
</dbReference>
<dbReference type="SUPFAM" id="SSF51735">
    <property type="entry name" value="NAD(P)-binding Rossmann-fold domains"/>
    <property type="match status" value="1"/>
</dbReference>
<feature type="domain" description="S-adenosyl-L-homocysteine hydrolase NAD binding" evidence="5">
    <location>
        <begin position="11"/>
        <end position="112"/>
    </location>
</feature>
<dbReference type="InterPro" id="IPR042172">
    <property type="entry name" value="Adenosylhomocyst_ase-like_sf"/>
</dbReference>
<dbReference type="Pfam" id="PF05221">
    <property type="entry name" value="AdoHcyase"/>
    <property type="match status" value="1"/>
</dbReference>
<dbReference type="EMBL" id="BPWL01000005">
    <property type="protein sequence ID" value="GJJ10343.1"/>
    <property type="molecule type" value="Genomic_DNA"/>
</dbReference>
<keyword evidence="4" id="KW-0520">NAD</keyword>
<dbReference type="SMART" id="SM00997">
    <property type="entry name" value="AdoHcyase_NAD"/>
    <property type="match status" value="1"/>
</dbReference>
<dbReference type="Proteomes" id="UP001050691">
    <property type="component" value="Unassembled WGS sequence"/>
</dbReference>
<evidence type="ECO:0000256" key="3">
    <source>
        <dbReference type="ARBA" id="ARBA00022563"/>
    </source>
</evidence>
<dbReference type="Pfam" id="PF00670">
    <property type="entry name" value="AdoHcyase_NAD"/>
    <property type="match status" value="1"/>
</dbReference>
<comment type="similarity">
    <text evidence="2">Belongs to the adenosylhomocysteinase family.</text>
</comment>
<evidence type="ECO:0000313" key="6">
    <source>
        <dbReference type="EMBL" id="GJJ10343.1"/>
    </source>
</evidence>
<dbReference type="GO" id="GO:0033353">
    <property type="term" value="P:S-adenosylmethionine cycle"/>
    <property type="evidence" value="ECO:0007669"/>
    <property type="project" value="TreeGrafter"/>
</dbReference>
<dbReference type="Gene3D" id="3.40.50.1480">
    <property type="entry name" value="Adenosylhomocysteinase-like"/>
    <property type="match status" value="1"/>
</dbReference>
<dbReference type="InterPro" id="IPR015878">
    <property type="entry name" value="Ado_hCys_hydrolase_NAD-bd"/>
</dbReference>
<dbReference type="AlphaFoldDB" id="A0AAV5AAY8"/>
<organism evidence="6 7">
    <name type="scientific">Clathrus columnatus</name>
    <dbReference type="NCBI Taxonomy" id="1419009"/>
    <lineage>
        <taxon>Eukaryota</taxon>
        <taxon>Fungi</taxon>
        <taxon>Dikarya</taxon>
        <taxon>Basidiomycota</taxon>
        <taxon>Agaricomycotina</taxon>
        <taxon>Agaricomycetes</taxon>
        <taxon>Phallomycetidae</taxon>
        <taxon>Phallales</taxon>
        <taxon>Clathraceae</taxon>
        <taxon>Clathrus</taxon>
    </lineage>
</organism>
<reference evidence="6" key="1">
    <citation type="submission" date="2021-10" db="EMBL/GenBank/DDBJ databases">
        <title>De novo Genome Assembly of Clathrus columnatus (Basidiomycota, Fungi) Using Illumina and Nanopore Sequence Data.</title>
        <authorList>
            <person name="Ogiso-Tanaka E."/>
            <person name="Itagaki H."/>
            <person name="Hosoya T."/>
            <person name="Hosaka K."/>
        </authorList>
    </citation>
    <scope>NUCLEOTIDE SEQUENCE</scope>
    <source>
        <strain evidence="6">MO-923</strain>
    </source>
</reference>
<proteinExistence type="inferred from homology"/>
<evidence type="ECO:0000313" key="7">
    <source>
        <dbReference type="Proteomes" id="UP001050691"/>
    </source>
</evidence>
<dbReference type="InterPro" id="IPR036291">
    <property type="entry name" value="NAD(P)-bd_dom_sf"/>
</dbReference>
<dbReference type="PANTHER" id="PTHR23420:SF0">
    <property type="entry name" value="ADENOSYLHOMOCYSTEINASE"/>
    <property type="match status" value="1"/>
</dbReference>
<dbReference type="Gene3D" id="3.40.50.720">
    <property type="entry name" value="NAD(P)-binding Rossmann-like Domain"/>
    <property type="match status" value="1"/>
</dbReference>
<dbReference type="GO" id="GO:0006730">
    <property type="term" value="P:one-carbon metabolic process"/>
    <property type="evidence" value="ECO:0007669"/>
    <property type="project" value="UniProtKB-KW"/>
</dbReference>
<sequence>MTLSPTFKFDNYYAFRESLVNVCRISSFLLCPGHEVTTIEDAAPRMNIFMTTTSCRNIIRAEHFNVMPEDAIIYVYSVVRIKPQVDRYLLKNGHHILFLAEGCLINLGCATGHPPLVVSCPFSNQVLGQMALWQTPQKFPLNVHVLPRKLDEEVARADPASLNVKLTTLTPAQSKYLNVPVTGPHKPEHYYS</sequence>
<name>A0AAV5AAY8_9AGAM</name>
<dbReference type="GO" id="GO:0005829">
    <property type="term" value="C:cytosol"/>
    <property type="evidence" value="ECO:0007669"/>
    <property type="project" value="TreeGrafter"/>
</dbReference>
<keyword evidence="3" id="KW-0554">One-carbon metabolism</keyword>
<keyword evidence="7" id="KW-1185">Reference proteome</keyword>
<dbReference type="SMART" id="SM00996">
    <property type="entry name" value="AdoHcyase"/>
    <property type="match status" value="1"/>
</dbReference>
<evidence type="ECO:0000256" key="2">
    <source>
        <dbReference type="ARBA" id="ARBA00007122"/>
    </source>
</evidence>
<dbReference type="SUPFAM" id="SSF52283">
    <property type="entry name" value="Formate/glycerate dehydrogenase catalytic domain-like"/>
    <property type="match status" value="1"/>
</dbReference>
<protein>
    <recommendedName>
        <fullName evidence="5">S-adenosyl-L-homocysteine hydrolase NAD binding domain-containing protein</fullName>
    </recommendedName>
</protein>
<evidence type="ECO:0000256" key="1">
    <source>
        <dbReference type="ARBA" id="ARBA00001911"/>
    </source>
</evidence>
<comment type="cofactor">
    <cofactor evidence="1">
        <name>NAD(+)</name>
        <dbReference type="ChEBI" id="CHEBI:57540"/>
    </cofactor>
</comment>
<accession>A0AAV5AAY8</accession>
<evidence type="ECO:0000256" key="4">
    <source>
        <dbReference type="ARBA" id="ARBA00023027"/>
    </source>
</evidence>
<dbReference type="GO" id="GO:0004013">
    <property type="term" value="F:adenosylhomocysteinase activity"/>
    <property type="evidence" value="ECO:0007669"/>
    <property type="project" value="TreeGrafter"/>
</dbReference>
<dbReference type="PANTHER" id="PTHR23420">
    <property type="entry name" value="ADENOSYLHOMOCYSTEINASE"/>
    <property type="match status" value="1"/>
</dbReference>
<gene>
    <name evidence="6" type="ORF">Clacol_004569</name>
</gene>
<evidence type="ECO:0000259" key="5">
    <source>
        <dbReference type="SMART" id="SM00997"/>
    </source>
</evidence>
<comment type="caution">
    <text evidence="6">The sequence shown here is derived from an EMBL/GenBank/DDBJ whole genome shotgun (WGS) entry which is preliminary data.</text>
</comment>